<gene>
    <name evidence="2" type="ORF">X798_03140</name>
</gene>
<proteinExistence type="predicted"/>
<organism evidence="2 3">
    <name type="scientific">Onchocerca flexuosa</name>
    <dbReference type="NCBI Taxonomy" id="387005"/>
    <lineage>
        <taxon>Eukaryota</taxon>
        <taxon>Metazoa</taxon>
        <taxon>Ecdysozoa</taxon>
        <taxon>Nematoda</taxon>
        <taxon>Chromadorea</taxon>
        <taxon>Rhabditida</taxon>
        <taxon>Spirurina</taxon>
        <taxon>Spiruromorpha</taxon>
        <taxon>Filarioidea</taxon>
        <taxon>Onchocercidae</taxon>
        <taxon>Onchocerca</taxon>
    </lineage>
</organism>
<dbReference type="PANTHER" id="PTHR16156:SF10">
    <property type="entry name" value="AFTIPHILIN-RELATED"/>
    <property type="match status" value="1"/>
</dbReference>
<dbReference type="GO" id="GO:0032588">
    <property type="term" value="C:trans-Golgi network membrane"/>
    <property type="evidence" value="ECO:0007669"/>
    <property type="project" value="InterPro"/>
</dbReference>
<feature type="compositionally biased region" description="Polar residues" evidence="1">
    <location>
        <begin position="72"/>
        <end position="84"/>
    </location>
</feature>
<dbReference type="GO" id="GO:0030276">
    <property type="term" value="F:clathrin binding"/>
    <property type="evidence" value="ECO:0007669"/>
    <property type="project" value="InterPro"/>
</dbReference>
<evidence type="ECO:0008006" key="4">
    <source>
        <dbReference type="Google" id="ProtNLM"/>
    </source>
</evidence>
<feature type="region of interest" description="Disordered" evidence="1">
    <location>
        <begin position="98"/>
        <end position="131"/>
    </location>
</feature>
<reference evidence="2 3" key="1">
    <citation type="submission" date="2015-12" db="EMBL/GenBank/DDBJ databases">
        <title>Draft genome of the nematode, Onchocerca flexuosa.</title>
        <authorList>
            <person name="Mitreva M."/>
        </authorList>
    </citation>
    <scope>NUCLEOTIDE SEQUENCE [LARGE SCALE GENOMIC DNA]</scope>
    <source>
        <strain evidence="2">Red Deer</strain>
    </source>
</reference>
<evidence type="ECO:0000313" key="3">
    <source>
        <dbReference type="Proteomes" id="UP000242913"/>
    </source>
</evidence>
<protein>
    <recommendedName>
        <fullName evidence="4">Aftiphilin clathrin-binding box domain-containing protein</fullName>
    </recommendedName>
</protein>
<dbReference type="AlphaFoldDB" id="A0A238BWN3"/>
<evidence type="ECO:0000313" key="2">
    <source>
        <dbReference type="EMBL" id="OZC09737.1"/>
    </source>
</evidence>
<dbReference type="PANTHER" id="PTHR16156">
    <property type="entry name" value="AFTIPHILIN A-RELATED"/>
    <property type="match status" value="1"/>
</dbReference>
<keyword evidence="3" id="KW-1185">Reference proteome</keyword>
<dbReference type="OrthoDB" id="5917212at2759"/>
<name>A0A238BWN3_9BILA</name>
<dbReference type="Proteomes" id="UP000242913">
    <property type="component" value="Unassembled WGS sequence"/>
</dbReference>
<feature type="compositionally biased region" description="Low complexity" evidence="1">
    <location>
        <begin position="104"/>
        <end position="120"/>
    </location>
</feature>
<evidence type="ECO:0000256" key="1">
    <source>
        <dbReference type="SAM" id="MobiDB-lite"/>
    </source>
</evidence>
<dbReference type="GO" id="GO:0030121">
    <property type="term" value="C:AP-1 adaptor complex"/>
    <property type="evidence" value="ECO:0007669"/>
    <property type="project" value="TreeGrafter"/>
</dbReference>
<dbReference type="EMBL" id="KZ269991">
    <property type="protein sequence ID" value="OZC09737.1"/>
    <property type="molecule type" value="Genomic_DNA"/>
</dbReference>
<feature type="region of interest" description="Disordered" evidence="1">
    <location>
        <begin position="63"/>
        <end position="84"/>
    </location>
</feature>
<sequence length="575" mass="62917">MFEDDPPPLPAIPSLENTCDGTFADLNDHSRYTAVADDDYNGNDVEFCSHMSAVFRTELNTESVSPEMITPRTESTELNQTPDRAQNLVTKTVLHNDSNEQHKLSSSSSQSQSPQFAQISKSQDPSSEILGFPENLDVVSSTFTTHPVHVDASSINTSTVLSNVSAKNFPSVFIESVHKDEIISDGLHDMQTLGIGRKGPIPAEITKGGIKDNSDLQNIDLIDESEKAIIMRSALQNESMEEGDDEFGDFEKFTRMEETQKDENDSWANFEASSLPDSDMKNKSTGNITSSGTELQFVAESSLLPALLENLCDDQLWATVGGEGKNKDEPDKVVWMAVSIIEEVLALKLQWHDSLIRSCFLHSLDVDVNQAVIRNSSLPAFAQQLEESAVLAPVSVLESCTEATLMGEKNSLPQSNSAEFMSHAHIEKSSVSHQAPSRSVTIDSLAVPPVQFDWNNSGLTNPLKTGSLSVSSASLDLDFLISTSNKDSAGDGSPTRQDLTAFGLSLPDDVQNSKTEKDVSSKTPIVLEYLLNKNGDKRKYKPVSELSLDARALHDQLPDLDYMLSNVLLFPIVDR</sequence>
<dbReference type="InterPro" id="IPR046359">
    <property type="entry name" value="Aftin-like"/>
</dbReference>
<accession>A0A238BWN3</accession>